<keyword evidence="3" id="KW-0597">Phosphoprotein</keyword>
<keyword evidence="4" id="KW-0175">Coiled coil</keyword>
<comment type="subcellular location">
    <subcellularLocation>
        <location evidence="1">Cell membrane</location>
        <topology evidence="1">Lipid-anchor</topology>
        <orientation evidence="1">Cytoplasmic side</orientation>
    </subcellularLocation>
</comment>
<organism evidence="8 9">
    <name type="scientific">Aquarana catesbeiana</name>
    <name type="common">American bullfrog</name>
    <name type="synonym">Rana catesbeiana</name>
    <dbReference type="NCBI Taxonomy" id="8400"/>
    <lineage>
        <taxon>Eukaryota</taxon>
        <taxon>Metazoa</taxon>
        <taxon>Chordata</taxon>
        <taxon>Craniata</taxon>
        <taxon>Vertebrata</taxon>
        <taxon>Euteleostomi</taxon>
        <taxon>Amphibia</taxon>
        <taxon>Batrachia</taxon>
        <taxon>Anura</taxon>
        <taxon>Neobatrachia</taxon>
        <taxon>Ranoidea</taxon>
        <taxon>Ranidae</taxon>
        <taxon>Aquarana</taxon>
    </lineage>
</organism>
<evidence type="ECO:0000313" key="9">
    <source>
        <dbReference type="Proteomes" id="UP000228934"/>
    </source>
</evidence>
<name>A0A2G9P7R3_AQUCT</name>
<feature type="non-terminal residue" evidence="8">
    <location>
        <position position="1"/>
    </location>
</feature>
<feature type="region of interest" description="Disordered" evidence="7">
    <location>
        <begin position="1"/>
        <end position="29"/>
    </location>
</feature>
<evidence type="ECO:0000256" key="5">
    <source>
        <dbReference type="ARBA" id="ARBA00023136"/>
    </source>
</evidence>
<evidence type="ECO:0000256" key="6">
    <source>
        <dbReference type="ARBA" id="ARBA00023288"/>
    </source>
</evidence>
<dbReference type="EMBL" id="KV922624">
    <property type="protein sequence ID" value="PIN99397.1"/>
    <property type="molecule type" value="Genomic_DNA"/>
</dbReference>
<evidence type="ECO:0000256" key="7">
    <source>
        <dbReference type="SAM" id="MobiDB-lite"/>
    </source>
</evidence>
<dbReference type="AlphaFoldDB" id="A0A2G9P7R3"/>
<evidence type="ECO:0000313" key="8">
    <source>
        <dbReference type="EMBL" id="PIN99397.1"/>
    </source>
</evidence>
<evidence type="ECO:0000256" key="2">
    <source>
        <dbReference type="ARBA" id="ARBA00022475"/>
    </source>
</evidence>
<proteinExistence type="predicted"/>
<dbReference type="OrthoDB" id="9941155at2759"/>
<dbReference type="PANTHER" id="PTHR10498:SF10">
    <property type="entry name" value="PALM2 AND AKAP2 FUSION-RELATED"/>
    <property type="match status" value="1"/>
</dbReference>
<sequence>KIEKVRTSSTSKAECSPIPPDVLLEDATASQRPRNLMQTLMDDFETHKSKRRERVDDSTVLEAVRVSRRKSAQALRWEAGIYANREEDE</sequence>
<evidence type="ECO:0000256" key="1">
    <source>
        <dbReference type="ARBA" id="ARBA00004342"/>
    </source>
</evidence>
<dbReference type="GO" id="GO:0005886">
    <property type="term" value="C:plasma membrane"/>
    <property type="evidence" value="ECO:0007669"/>
    <property type="project" value="UniProtKB-SubCell"/>
</dbReference>
<protein>
    <submittedName>
        <fullName evidence="8">Uncharacterized protein</fullName>
    </submittedName>
</protein>
<evidence type="ECO:0000256" key="4">
    <source>
        <dbReference type="ARBA" id="ARBA00023054"/>
    </source>
</evidence>
<keyword evidence="9" id="KW-1185">Reference proteome</keyword>
<keyword evidence="5" id="KW-0472">Membrane</keyword>
<accession>A0A2G9P7R3</accession>
<keyword evidence="6" id="KW-0449">Lipoprotein</keyword>
<keyword evidence="2" id="KW-1003">Cell membrane</keyword>
<gene>
    <name evidence="8" type="ORF">AB205_0054630</name>
</gene>
<evidence type="ECO:0000256" key="3">
    <source>
        <dbReference type="ARBA" id="ARBA00022553"/>
    </source>
</evidence>
<dbReference type="PANTHER" id="PTHR10498">
    <property type="entry name" value="PARALEMMIN-RELATED"/>
    <property type="match status" value="1"/>
</dbReference>
<dbReference type="Proteomes" id="UP000228934">
    <property type="component" value="Unassembled WGS sequence"/>
</dbReference>
<reference evidence="9" key="1">
    <citation type="journal article" date="2017" name="Nat. Commun.">
        <title>The North American bullfrog draft genome provides insight into hormonal regulation of long noncoding RNA.</title>
        <authorList>
            <person name="Hammond S.A."/>
            <person name="Warren R.L."/>
            <person name="Vandervalk B.P."/>
            <person name="Kucuk E."/>
            <person name="Khan H."/>
            <person name="Gibb E.A."/>
            <person name="Pandoh P."/>
            <person name="Kirk H."/>
            <person name="Zhao Y."/>
            <person name="Jones M."/>
            <person name="Mungall A.J."/>
            <person name="Coope R."/>
            <person name="Pleasance S."/>
            <person name="Moore R.A."/>
            <person name="Holt R.A."/>
            <person name="Round J.M."/>
            <person name="Ohora S."/>
            <person name="Walle B.V."/>
            <person name="Veldhoen N."/>
            <person name="Helbing C.C."/>
            <person name="Birol I."/>
        </authorList>
    </citation>
    <scope>NUCLEOTIDE SEQUENCE [LARGE SCALE GENOMIC DNA]</scope>
</reference>